<comment type="caution">
    <text evidence="5">The sequence shown here is derived from an EMBL/GenBank/DDBJ whole genome shotgun (WGS) entry which is preliminary data.</text>
</comment>
<dbReference type="SUPFAM" id="SSF49785">
    <property type="entry name" value="Galactose-binding domain-like"/>
    <property type="match status" value="1"/>
</dbReference>
<dbReference type="EMBL" id="RCXO01000009">
    <property type="protein sequence ID" value="RYT80851.1"/>
    <property type="molecule type" value="Genomic_DNA"/>
</dbReference>
<dbReference type="Proteomes" id="UP000284772">
    <property type="component" value="Unassembled WGS sequence"/>
</dbReference>
<feature type="domain" description="Sialate O-acetylesterase" evidence="3">
    <location>
        <begin position="399"/>
        <end position="516"/>
    </location>
</feature>
<evidence type="ECO:0000256" key="1">
    <source>
        <dbReference type="ARBA" id="ARBA00022801"/>
    </source>
</evidence>
<evidence type="ECO:0000313" key="7">
    <source>
        <dbReference type="Proteomes" id="UP000291191"/>
    </source>
</evidence>
<dbReference type="Proteomes" id="UP000291191">
    <property type="component" value="Unassembled WGS sequence"/>
</dbReference>
<reference evidence="4 6" key="1">
    <citation type="submission" date="2018-08" db="EMBL/GenBank/DDBJ databases">
        <title>A genome reference for cultivated species of the human gut microbiota.</title>
        <authorList>
            <person name="Zou Y."/>
            <person name="Xue W."/>
            <person name="Luo G."/>
        </authorList>
    </citation>
    <scope>NUCLEOTIDE SEQUENCE [LARGE SCALE GENOMIC DNA]</scope>
    <source>
        <strain evidence="4 6">AF19-10AC</strain>
    </source>
</reference>
<accession>A0A412P879</accession>
<dbReference type="OrthoDB" id="9816001at2"/>
<evidence type="ECO:0000313" key="5">
    <source>
        <dbReference type="EMBL" id="RYT80851.1"/>
    </source>
</evidence>
<dbReference type="EMBL" id="QRWT01000012">
    <property type="protein sequence ID" value="RGT51286.1"/>
    <property type="molecule type" value="Genomic_DNA"/>
</dbReference>
<dbReference type="PANTHER" id="PTHR22901:SF0">
    <property type="entry name" value="SIALATE O-ACETYLESTERASE"/>
    <property type="match status" value="1"/>
</dbReference>
<evidence type="ECO:0000259" key="3">
    <source>
        <dbReference type="Pfam" id="PF03629"/>
    </source>
</evidence>
<dbReference type="InterPro" id="IPR013783">
    <property type="entry name" value="Ig-like_fold"/>
</dbReference>
<dbReference type="InterPro" id="IPR005181">
    <property type="entry name" value="SASA"/>
</dbReference>
<proteinExistence type="predicted"/>
<evidence type="ECO:0000313" key="4">
    <source>
        <dbReference type="EMBL" id="RGT51286.1"/>
    </source>
</evidence>
<keyword evidence="7" id="KW-1185">Reference proteome</keyword>
<keyword evidence="1" id="KW-0378">Hydrolase</keyword>
<reference evidence="5 7" key="2">
    <citation type="journal article" date="2019" name="Science, e1252229">
        <title>Invertible promoters mediate bacterial phase variation, antibiotic resistance, and host adaptation in the gut.</title>
        <authorList>
            <person name="Jiang X."/>
            <person name="Hall A.B."/>
            <person name="Arthur T.D."/>
            <person name="Plichta D.R."/>
            <person name="Covington C.T."/>
            <person name="Poyet M."/>
            <person name="Crothers J."/>
            <person name="Moses P.L."/>
            <person name="Tolonen A.C."/>
            <person name="Vlamakis H."/>
            <person name="Alm E.J."/>
            <person name="Xavier R.J."/>
        </authorList>
    </citation>
    <scope>NUCLEOTIDE SEQUENCE [LARGE SCALE GENOMIC DNA]</scope>
    <source>
        <strain evidence="7">bf_0095</strain>
        <strain evidence="5">Bf_0095</strain>
    </source>
</reference>
<dbReference type="InterPro" id="IPR008979">
    <property type="entry name" value="Galactose-bd-like_sf"/>
</dbReference>
<dbReference type="PANTHER" id="PTHR22901">
    <property type="entry name" value="SIALATE O-ACETYLESTERASE"/>
    <property type="match status" value="1"/>
</dbReference>
<name>A0A412P879_9BACE</name>
<dbReference type="GO" id="GO:0005975">
    <property type="term" value="P:carbohydrate metabolic process"/>
    <property type="evidence" value="ECO:0007669"/>
    <property type="project" value="TreeGrafter"/>
</dbReference>
<dbReference type="AlphaFoldDB" id="A0A412P879"/>
<feature type="chain" id="PRO_5044602130" evidence="2">
    <location>
        <begin position="22"/>
        <end position="642"/>
    </location>
</feature>
<feature type="domain" description="Sialate O-acetylesterase" evidence="3">
    <location>
        <begin position="100"/>
        <end position="206"/>
    </location>
</feature>
<protein>
    <submittedName>
        <fullName evidence="5">Sialate O-acetylesterase</fullName>
    </submittedName>
</protein>
<dbReference type="InterPro" id="IPR039329">
    <property type="entry name" value="SIAE"/>
</dbReference>
<dbReference type="RefSeq" id="WP_118448410.1">
    <property type="nucleotide sequence ID" value="NZ_QRWT01000012.1"/>
</dbReference>
<dbReference type="InterPro" id="IPR036514">
    <property type="entry name" value="SGNH_hydro_sf"/>
</dbReference>
<dbReference type="GO" id="GO:0001681">
    <property type="term" value="F:sialate O-acetylesterase activity"/>
    <property type="evidence" value="ECO:0007669"/>
    <property type="project" value="InterPro"/>
</dbReference>
<gene>
    <name evidence="4" type="ORF">DWX27_12630</name>
    <name evidence="5" type="ORF">EAJ06_09145</name>
</gene>
<sequence>MRYKFTLLVVLVCICSVWAEAKVKLPSVLSDGMVLQRERPIKIWGTAEPGEDVVVTFKRKKYTAKTDENGRWVVILPAMKAGGPYEMTVNEVIVKDILVGDVWLCSGQSNMELTVARVADMFGKETVVYENSMIRYVKTPYGNDLQGPKEDISRMNWTSLNPEVAQSYAALPYFFAIEMYNETKVPVGIINSSWGGSSIEAWMSEDALQEFPKNLRERDIYNSDEYKVLMNKAGGMMSRFWNLSLYKGDEGLHAPVKWYEPGLDDSDWEEVNMFSYQLGTKNGYPVSGSHWFRQDIRLTAEQADKDAILRLGCMVNADSVYVNGVFVGTTSYQYPPRIYKVPVSVLKAGENLVTVRLINSGGRPSFVKDKPYCMAIDGDTVRLAEQWKYRLGCEMPAGRGGVSFQNIPTGMYNSMISPLRNLHFKGALWYQGETNAGRSSEYEALLTAMIKDWRVKFADENLPFFIMQLPNFMQTHPQPVESGWAGMREAQRQVTLKLPNTSLVVAIDLGEWNDIHPLNKKELARRVALQVKKKVYGHRDVVHSGPLCTDASVESGKIILSFEEGTNDLMPVTELKGFALAGADGRFKWAKATIEGNKVMVWSEGITQPIKVRYAWDDNPQEANLRNKSGLPASPFQMEVVK</sequence>
<feature type="signal peptide" evidence="2">
    <location>
        <begin position="1"/>
        <end position="21"/>
    </location>
</feature>
<dbReference type="Pfam" id="PF03629">
    <property type="entry name" value="SASA"/>
    <property type="match status" value="2"/>
</dbReference>
<dbReference type="SUPFAM" id="SSF52266">
    <property type="entry name" value="SGNH hydrolase"/>
    <property type="match status" value="1"/>
</dbReference>
<organism evidence="5 7">
    <name type="scientific">Bacteroides intestinalis</name>
    <dbReference type="NCBI Taxonomy" id="329854"/>
    <lineage>
        <taxon>Bacteria</taxon>
        <taxon>Pseudomonadati</taxon>
        <taxon>Bacteroidota</taxon>
        <taxon>Bacteroidia</taxon>
        <taxon>Bacteroidales</taxon>
        <taxon>Bacteroidaceae</taxon>
        <taxon>Bacteroides</taxon>
    </lineage>
</organism>
<dbReference type="Gene3D" id="2.60.40.10">
    <property type="entry name" value="Immunoglobulins"/>
    <property type="match status" value="1"/>
</dbReference>
<keyword evidence="2" id="KW-0732">Signal</keyword>
<evidence type="ECO:0000256" key="2">
    <source>
        <dbReference type="SAM" id="SignalP"/>
    </source>
</evidence>
<dbReference type="Gene3D" id="3.40.50.1110">
    <property type="entry name" value="SGNH hydrolase"/>
    <property type="match status" value="2"/>
</dbReference>
<evidence type="ECO:0000313" key="6">
    <source>
        <dbReference type="Proteomes" id="UP000284772"/>
    </source>
</evidence>